<reference evidence="1 2" key="1">
    <citation type="submission" date="2016-05" db="EMBL/GenBank/DDBJ databases">
        <authorList>
            <person name="Lee J.-Y."/>
            <person name="Kim E.B."/>
            <person name="Choi Y.-J."/>
        </authorList>
    </citation>
    <scope>NUCLEOTIDE SEQUENCE [LARGE SCALE GENOMIC DNA]</scope>
    <source>
        <strain evidence="1 2">KLA006</strain>
    </source>
</reference>
<sequence>MSSVTERIGKEHVNGLGWASMQFNGKSNTTLVPKAEAIARSHLIELAIDFEQQRGVNPYDKLVQEVIIKVVTKNFEQWHDGLMFFANSLDKKLEFLGSPEELFNSFLSEGNGQALISDFKSRLKLEGNIEYYMHEKARKTLVENLGNVSNSDYHKFLDEAYPSEKILKVDLSKITDEFMQWEKENGQSRVNSYVKPYLKKGMEEKVNARLGDFLASLRLSSSDLGRVGLGNVVAEMVNADLPDAIEDYLDAEDEAINSSSEDGYDVPDWIEEVYDNRYIDERLKQFVNKEKINQVHIEKLVEAMTEDPLTSKLPRSKWAALLSSRVSPERIEACFNVSGNVDANKVEQLGFTLVPDLEDIA</sequence>
<evidence type="ECO:0000313" key="1">
    <source>
        <dbReference type="EMBL" id="PAY48314.1"/>
    </source>
</evidence>
<dbReference type="RefSeq" id="WP_086201031.1">
    <property type="nucleotide sequence ID" value="NZ_LXZG01000077.1"/>
</dbReference>
<comment type="caution">
    <text evidence="1">The sequence shown here is derived from an EMBL/GenBank/DDBJ whole genome shotgun (WGS) entry which is preliminary data.</text>
</comment>
<organism evidence="1 2">
    <name type="scientific">Ligilactobacillus salivarius</name>
    <dbReference type="NCBI Taxonomy" id="1624"/>
    <lineage>
        <taxon>Bacteria</taxon>
        <taxon>Bacillati</taxon>
        <taxon>Bacillota</taxon>
        <taxon>Bacilli</taxon>
        <taxon>Lactobacillales</taxon>
        <taxon>Lactobacillaceae</taxon>
        <taxon>Ligilactobacillus</taxon>
    </lineage>
</organism>
<name>A0A9X6S5V8_9LACO</name>
<proteinExistence type="predicted"/>
<evidence type="ECO:0000313" key="2">
    <source>
        <dbReference type="Proteomes" id="UP000218139"/>
    </source>
</evidence>
<protein>
    <submittedName>
        <fullName evidence="1">Uncharacterized protein</fullName>
    </submittedName>
</protein>
<accession>A0A9X6S5V8</accession>
<gene>
    <name evidence="1" type="ORF">A8C52_05135</name>
</gene>
<dbReference type="Proteomes" id="UP000218139">
    <property type="component" value="Unassembled WGS sequence"/>
</dbReference>
<dbReference type="AlphaFoldDB" id="A0A9X6S5V8"/>
<dbReference type="EMBL" id="LXZO01000066">
    <property type="protein sequence ID" value="PAY48314.1"/>
    <property type="molecule type" value="Genomic_DNA"/>
</dbReference>